<dbReference type="InterPro" id="IPR011990">
    <property type="entry name" value="TPR-like_helical_dom_sf"/>
</dbReference>
<dbReference type="PANTHER" id="PTHR22550:SF5">
    <property type="entry name" value="LEUCINE ZIPPER PROTEIN 4"/>
    <property type="match status" value="1"/>
</dbReference>
<feature type="transmembrane region" description="Helical" evidence="6">
    <location>
        <begin position="12"/>
        <end position="36"/>
    </location>
</feature>
<evidence type="ECO:0000256" key="3">
    <source>
        <dbReference type="ARBA" id="ARBA00022989"/>
    </source>
</evidence>
<feature type="transmembrane region" description="Helical" evidence="6">
    <location>
        <begin position="353"/>
        <end position="373"/>
    </location>
</feature>
<evidence type="ECO:0000256" key="4">
    <source>
        <dbReference type="ARBA" id="ARBA00023136"/>
    </source>
</evidence>
<evidence type="ECO:0000259" key="7">
    <source>
        <dbReference type="PROSITE" id="PS50234"/>
    </source>
</evidence>
<dbReference type="KEGG" id="tcy:Thicy_1205"/>
<feature type="region of interest" description="Disordered" evidence="5">
    <location>
        <begin position="468"/>
        <end position="520"/>
    </location>
</feature>
<dbReference type="SUPFAM" id="SSF53300">
    <property type="entry name" value="vWA-like"/>
    <property type="match status" value="1"/>
</dbReference>
<evidence type="ECO:0000256" key="2">
    <source>
        <dbReference type="ARBA" id="ARBA00022692"/>
    </source>
</evidence>
<dbReference type="InterPro" id="IPR050768">
    <property type="entry name" value="UPF0353/GerABKA_families"/>
</dbReference>
<dbReference type="Proteomes" id="UP000009232">
    <property type="component" value="Chromosome"/>
</dbReference>
<accession>F6D8X2</accession>
<feature type="transmembrane region" description="Helical" evidence="6">
    <location>
        <begin position="69"/>
        <end position="88"/>
    </location>
</feature>
<dbReference type="InterPro" id="IPR036465">
    <property type="entry name" value="vWFA_dom_sf"/>
</dbReference>
<keyword evidence="9" id="KW-1185">Reference proteome</keyword>
<evidence type="ECO:0000313" key="9">
    <source>
        <dbReference type="Proteomes" id="UP000009232"/>
    </source>
</evidence>
<keyword evidence="2 6" id="KW-0812">Transmembrane</keyword>
<dbReference type="PROSITE" id="PS50234">
    <property type="entry name" value="VWFA"/>
    <property type="match status" value="1"/>
</dbReference>
<dbReference type="HOGENOM" id="CLU_420873_0_0_6"/>
<keyword evidence="1" id="KW-1003">Cell membrane</keyword>
<feature type="compositionally biased region" description="Low complexity" evidence="5">
    <location>
        <begin position="468"/>
        <end position="485"/>
    </location>
</feature>
<gene>
    <name evidence="8" type="ordered locus">Thicy_1205</name>
</gene>
<feature type="domain" description="VWFA" evidence="7">
    <location>
        <begin position="101"/>
        <end position="301"/>
    </location>
</feature>
<dbReference type="InterPro" id="IPR002035">
    <property type="entry name" value="VWF_A"/>
</dbReference>
<dbReference type="OrthoDB" id="9807628at2"/>
<evidence type="ECO:0000256" key="5">
    <source>
        <dbReference type="SAM" id="MobiDB-lite"/>
    </source>
</evidence>
<evidence type="ECO:0000313" key="8">
    <source>
        <dbReference type="EMBL" id="AEG31972.1"/>
    </source>
</evidence>
<dbReference type="SUPFAM" id="SSF48452">
    <property type="entry name" value="TPR-like"/>
    <property type="match status" value="1"/>
</dbReference>
<dbReference type="SMART" id="SM00327">
    <property type="entry name" value="VWA"/>
    <property type="match status" value="1"/>
</dbReference>
<feature type="transmembrane region" description="Helical" evidence="6">
    <location>
        <begin position="324"/>
        <end position="341"/>
    </location>
</feature>
<dbReference type="Gene3D" id="1.25.40.10">
    <property type="entry name" value="Tetratricopeptide repeat domain"/>
    <property type="match status" value="1"/>
</dbReference>
<sequence length="609" mass="67518">MNGGAEMVIAELFFRQASWLSLLLPWLAGLLIWLAYRRRQATEYSDEALQPWALASRAPASYWPWRWPLGFWIGVLLLVALAGPRWALESPTMPTQSQGVNHLVLLDASRSMTAQDRHPDRFAHAQNLLAAWAQRLPAEDRVGLMLFGTEAYWALPMTQDKVLLQDRLGLLQAQRLPFAGTQLDVALRQGLAAAQAQGVQQLVLVTDGVLASQNESLMAVAAAIAAADVSLLVVGVGTSDPVALPDSASPTGWLVYDGLRVTVPMERQALQRLAQAADGRYVDDRNQTAQLQAWLDYDDRLVGQAIRDDELVDGIEQLQAYYDLTPWIVMALLAGLLWLFAVPRVAVGTTTGLLLSVTLVSFLSVMASSAVWANPPADYVRWMQAGEQQHRAQQHPQAQGYFRQALLTARNAEERARSLYNLGLSYADQQAWSLAVEALEGALIHQSDFPEAAHNLALAQRQQALQLAAQARQDQDGEQQQEQGENGQGAGRDGNDDPTLAGATDGENWGRDDDEDYWGEDLPEREGQLAELPPEQQELSSSRGAWQGQAVIEQQRLDFAREQRQADLQRYLQQIEDDQVGILFHLFEREAGFQARQSQQVELPGVKPW</sequence>
<organism evidence="8 9">
    <name type="scientific">Thiomicrospira cyclica (strain DSM 14477 / JCM 11371 / ALM1)</name>
    <name type="common">Thioalkalimicrobium cyclicum</name>
    <dbReference type="NCBI Taxonomy" id="717773"/>
    <lineage>
        <taxon>Bacteria</taxon>
        <taxon>Pseudomonadati</taxon>
        <taxon>Pseudomonadota</taxon>
        <taxon>Gammaproteobacteria</taxon>
        <taxon>Thiotrichales</taxon>
        <taxon>Piscirickettsiaceae</taxon>
        <taxon>Thiomicrospira</taxon>
    </lineage>
</organism>
<keyword evidence="3 6" id="KW-1133">Transmembrane helix</keyword>
<dbReference type="EMBL" id="CP002776">
    <property type="protein sequence ID" value="AEG31972.1"/>
    <property type="molecule type" value="Genomic_DNA"/>
</dbReference>
<evidence type="ECO:0000256" key="1">
    <source>
        <dbReference type="ARBA" id="ARBA00022475"/>
    </source>
</evidence>
<dbReference type="STRING" id="717773.Thicy_1205"/>
<name>F6D8X2_THICA</name>
<reference evidence="8 9" key="1">
    <citation type="submission" date="2011-05" db="EMBL/GenBank/DDBJ databases">
        <title>Complete sequence of Thioalkalimicrobium cyclicum ALM1.</title>
        <authorList>
            <consortium name="US DOE Joint Genome Institute"/>
            <person name="Lucas S."/>
            <person name="Han J."/>
            <person name="Lapidus A."/>
            <person name="Cheng J.-F."/>
            <person name="Goodwin L."/>
            <person name="Pitluck S."/>
            <person name="Peters L."/>
            <person name="Mikhailova N."/>
            <person name="Davenport K."/>
            <person name="Han C."/>
            <person name="Tapia R."/>
            <person name="Land M."/>
            <person name="Hauser L."/>
            <person name="Kyrpides N."/>
            <person name="Ivanova N."/>
            <person name="Pagani I."/>
            <person name="Kappler U."/>
            <person name="Woyke T."/>
        </authorList>
    </citation>
    <scope>NUCLEOTIDE SEQUENCE [LARGE SCALE GENOMIC DNA]</scope>
    <source>
        <strain evidence="9">DSM 14477 / JCM 11371 / ALM1</strain>
    </source>
</reference>
<proteinExistence type="predicted"/>
<evidence type="ECO:0000256" key="6">
    <source>
        <dbReference type="SAM" id="Phobius"/>
    </source>
</evidence>
<dbReference type="Gene3D" id="3.40.50.410">
    <property type="entry name" value="von Willebrand factor, type A domain"/>
    <property type="match status" value="1"/>
</dbReference>
<dbReference type="eggNOG" id="COG2304">
    <property type="taxonomic scope" value="Bacteria"/>
</dbReference>
<protein>
    <submittedName>
        <fullName evidence="8">von Willebrand factor type A</fullName>
    </submittedName>
</protein>
<keyword evidence="4 6" id="KW-0472">Membrane</keyword>
<dbReference type="PANTHER" id="PTHR22550">
    <property type="entry name" value="SPORE GERMINATION PROTEIN"/>
    <property type="match status" value="1"/>
</dbReference>
<dbReference type="AlphaFoldDB" id="F6D8X2"/>
<dbReference type="Pfam" id="PF13519">
    <property type="entry name" value="VWA_2"/>
    <property type="match status" value="1"/>
</dbReference>